<sequence length="108" mass="12116">MTTTQSIITILVVVLGTMLTRFLPFLVFPEGKTPPHYITYLGMVLPYAVIGLLVVYCLKDAVFASFHGLPELIAIVCIFILHKWKRNILLSIGVGTVVYMILVQTCFR</sequence>
<gene>
    <name evidence="2" type="ORF">FYJ45_06425</name>
</gene>
<dbReference type="PIRSF" id="PIRSF003203">
    <property type="entry name" value="AzlD"/>
    <property type="match status" value="1"/>
</dbReference>
<proteinExistence type="predicted"/>
<accession>A0A6N7WE22</accession>
<keyword evidence="1" id="KW-0812">Transmembrane</keyword>
<evidence type="ECO:0000313" key="3">
    <source>
        <dbReference type="Proteomes" id="UP000436047"/>
    </source>
</evidence>
<keyword evidence="1" id="KW-1133">Transmembrane helix</keyword>
<keyword evidence="1" id="KW-0472">Membrane</keyword>
<keyword evidence="3" id="KW-1185">Reference proteome</keyword>
<dbReference type="Proteomes" id="UP000436047">
    <property type="component" value="Unassembled WGS sequence"/>
</dbReference>
<dbReference type="AlphaFoldDB" id="A0A6N7WE22"/>
<feature type="transmembrane region" description="Helical" evidence="1">
    <location>
        <begin position="6"/>
        <end position="28"/>
    </location>
</feature>
<protein>
    <submittedName>
        <fullName evidence="2">Branched-chain amino acid transporter AzlD</fullName>
    </submittedName>
</protein>
<evidence type="ECO:0000256" key="1">
    <source>
        <dbReference type="SAM" id="Phobius"/>
    </source>
</evidence>
<name>A0A6N7WE22_9FIRM</name>
<dbReference type="RefSeq" id="WP_154463943.1">
    <property type="nucleotide sequence ID" value="NZ_JAXFEN010000072.1"/>
</dbReference>
<comment type="caution">
    <text evidence="2">The sequence shown here is derived from an EMBL/GenBank/DDBJ whole genome shotgun (WGS) entry which is preliminary data.</text>
</comment>
<feature type="transmembrane region" description="Helical" evidence="1">
    <location>
        <begin position="62"/>
        <end position="81"/>
    </location>
</feature>
<evidence type="ECO:0000313" key="2">
    <source>
        <dbReference type="EMBL" id="MSS87964.1"/>
    </source>
</evidence>
<feature type="transmembrane region" description="Helical" evidence="1">
    <location>
        <begin position="37"/>
        <end position="56"/>
    </location>
</feature>
<dbReference type="Pfam" id="PF05437">
    <property type="entry name" value="AzlD"/>
    <property type="match status" value="1"/>
</dbReference>
<organism evidence="2 3">
    <name type="scientific">Eisenbergiella porci</name>
    <dbReference type="NCBI Taxonomy" id="2652274"/>
    <lineage>
        <taxon>Bacteria</taxon>
        <taxon>Bacillati</taxon>
        <taxon>Bacillota</taxon>
        <taxon>Clostridia</taxon>
        <taxon>Lachnospirales</taxon>
        <taxon>Lachnospiraceae</taxon>
        <taxon>Eisenbergiella</taxon>
    </lineage>
</organism>
<feature type="transmembrane region" description="Helical" evidence="1">
    <location>
        <begin position="88"/>
        <end position="107"/>
    </location>
</feature>
<dbReference type="GeneID" id="86052704"/>
<dbReference type="EMBL" id="VUMI01000007">
    <property type="protein sequence ID" value="MSS87964.1"/>
    <property type="molecule type" value="Genomic_DNA"/>
</dbReference>
<reference evidence="2 3" key="1">
    <citation type="submission" date="2019-08" db="EMBL/GenBank/DDBJ databases">
        <title>In-depth cultivation of the pig gut microbiome towards novel bacterial diversity and tailored functional studies.</title>
        <authorList>
            <person name="Wylensek D."/>
            <person name="Hitch T.C.A."/>
            <person name="Clavel T."/>
        </authorList>
    </citation>
    <scope>NUCLEOTIDE SEQUENCE [LARGE SCALE GENOMIC DNA]</scope>
    <source>
        <strain evidence="2 3">WCA-389-WT-23B</strain>
    </source>
</reference>
<dbReference type="InterPro" id="IPR008407">
    <property type="entry name" value="Brnchd-chn_aa_trnsp_AzlD"/>
</dbReference>